<dbReference type="AlphaFoldDB" id="A0A366HUX8"/>
<evidence type="ECO:0000313" key="2">
    <source>
        <dbReference type="Proteomes" id="UP000253426"/>
    </source>
</evidence>
<gene>
    <name evidence="1" type="ORF">DES53_101286</name>
</gene>
<comment type="caution">
    <text evidence="1">The sequence shown here is derived from an EMBL/GenBank/DDBJ whole genome shotgun (WGS) entry which is preliminary data.</text>
</comment>
<reference evidence="1 2" key="1">
    <citation type="submission" date="2018-06" db="EMBL/GenBank/DDBJ databases">
        <title>Genomic Encyclopedia of Type Strains, Phase IV (KMG-IV): sequencing the most valuable type-strain genomes for metagenomic binning, comparative biology and taxonomic classification.</title>
        <authorList>
            <person name="Goeker M."/>
        </authorList>
    </citation>
    <scope>NUCLEOTIDE SEQUENCE [LARGE SCALE GENOMIC DNA]</scope>
    <source>
        <strain evidence="1 2">DSM 25532</strain>
    </source>
</reference>
<sequence>MGLPNARREWKNFERPRKNRCRMSPGFVGGVPSVSSGMGIPGHFTRELGSEKSRFRPNFLGSASDFCSLATGGSFRLAGPTFLP</sequence>
<organism evidence="1 2">
    <name type="scientific">Roseimicrobium gellanilyticum</name>
    <dbReference type="NCBI Taxonomy" id="748857"/>
    <lineage>
        <taxon>Bacteria</taxon>
        <taxon>Pseudomonadati</taxon>
        <taxon>Verrucomicrobiota</taxon>
        <taxon>Verrucomicrobiia</taxon>
        <taxon>Verrucomicrobiales</taxon>
        <taxon>Verrucomicrobiaceae</taxon>
        <taxon>Roseimicrobium</taxon>
    </lineage>
</organism>
<evidence type="ECO:0000313" key="1">
    <source>
        <dbReference type="EMBL" id="RBP47489.1"/>
    </source>
</evidence>
<name>A0A366HUX8_9BACT</name>
<protein>
    <submittedName>
        <fullName evidence="1">Uncharacterized protein</fullName>
    </submittedName>
</protein>
<proteinExistence type="predicted"/>
<accession>A0A366HUX8</accession>
<dbReference type="Proteomes" id="UP000253426">
    <property type="component" value="Unassembled WGS sequence"/>
</dbReference>
<dbReference type="EMBL" id="QNRR01000001">
    <property type="protein sequence ID" value="RBP47489.1"/>
    <property type="molecule type" value="Genomic_DNA"/>
</dbReference>
<keyword evidence="2" id="KW-1185">Reference proteome</keyword>